<dbReference type="EMBL" id="BMKX01000001">
    <property type="protein sequence ID" value="GGJ47522.1"/>
    <property type="molecule type" value="Genomic_DNA"/>
</dbReference>
<keyword evidence="3" id="KW-1185">Reference proteome</keyword>
<dbReference type="Pfam" id="PF13460">
    <property type="entry name" value="NAD_binding_10"/>
    <property type="match status" value="1"/>
</dbReference>
<reference evidence="3" key="1">
    <citation type="journal article" date="2019" name="Int. J. Syst. Evol. Microbiol.">
        <title>The Global Catalogue of Microorganisms (GCM) 10K type strain sequencing project: providing services to taxonomists for standard genome sequencing and annotation.</title>
        <authorList>
            <consortium name="The Broad Institute Genomics Platform"/>
            <consortium name="The Broad Institute Genome Sequencing Center for Infectious Disease"/>
            <person name="Wu L."/>
            <person name="Ma J."/>
        </authorList>
    </citation>
    <scope>NUCLEOTIDE SEQUENCE [LARGE SCALE GENOMIC DNA]</scope>
    <source>
        <strain evidence="3">CGMCC 1.3685</strain>
    </source>
</reference>
<dbReference type="GeneID" id="303302683"/>
<dbReference type="Proteomes" id="UP000606115">
    <property type="component" value="Unassembled WGS sequence"/>
</dbReference>
<proteinExistence type="predicted"/>
<organism evidence="2 3">
    <name type="scientific">Glutamicibacter ardleyensis</name>
    <dbReference type="NCBI Taxonomy" id="225894"/>
    <lineage>
        <taxon>Bacteria</taxon>
        <taxon>Bacillati</taxon>
        <taxon>Actinomycetota</taxon>
        <taxon>Actinomycetes</taxon>
        <taxon>Micrococcales</taxon>
        <taxon>Micrococcaceae</taxon>
        <taxon>Glutamicibacter</taxon>
    </lineage>
</organism>
<accession>A0ABQ2D8S8</accession>
<evidence type="ECO:0000259" key="1">
    <source>
        <dbReference type="Pfam" id="PF13460"/>
    </source>
</evidence>
<dbReference type="SUPFAM" id="SSF51735">
    <property type="entry name" value="NAD(P)-binding Rossmann-fold domains"/>
    <property type="match status" value="1"/>
</dbReference>
<gene>
    <name evidence="2" type="ORF">GCM10007173_02660</name>
</gene>
<dbReference type="InterPro" id="IPR036291">
    <property type="entry name" value="NAD(P)-bd_dom_sf"/>
</dbReference>
<evidence type="ECO:0000313" key="3">
    <source>
        <dbReference type="Proteomes" id="UP000606115"/>
    </source>
</evidence>
<sequence>MSETNRVVIIGGHGKVALLAAPKLASHGLNVESVIRNPEHSDEISALGATPVVLDIEQADVDALAQQFSGAKAVVFSAGAGGGSPERTVAVDYEAAVRTMKAAEQAGVKRFAMVSYARASVDVDSLEKDNSFYTYAKAKHDADKFLRATDLDFTILGPGLLTLDPSSQKVTLTDEEGKIQGRAPQENEGNTARETVADVLTHVVVNNAAVRQTVNFYDGQTPIAEAIS</sequence>
<evidence type="ECO:0000313" key="2">
    <source>
        <dbReference type="EMBL" id="GGJ47522.1"/>
    </source>
</evidence>
<name>A0ABQ2D8S8_9MICC</name>
<feature type="domain" description="NAD(P)-binding" evidence="1">
    <location>
        <begin position="11"/>
        <end position="204"/>
    </location>
</feature>
<dbReference type="RefSeq" id="WP_188683113.1">
    <property type="nucleotide sequence ID" value="NZ_BMKX01000001.1"/>
</dbReference>
<dbReference type="PANTHER" id="PTHR15020:SF50">
    <property type="entry name" value="UPF0659 PROTEIN YMR090W"/>
    <property type="match status" value="1"/>
</dbReference>
<protein>
    <submittedName>
        <fullName evidence="2">NAD-dependent dehydratase</fullName>
    </submittedName>
</protein>
<dbReference type="InterPro" id="IPR016040">
    <property type="entry name" value="NAD(P)-bd_dom"/>
</dbReference>
<dbReference type="PANTHER" id="PTHR15020">
    <property type="entry name" value="FLAVIN REDUCTASE-RELATED"/>
    <property type="match status" value="1"/>
</dbReference>
<dbReference type="Gene3D" id="3.40.50.720">
    <property type="entry name" value="NAD(P)-binding Rossmann-like Domain"/>
    <property type="match status" value="1"/>
</dbReference>
<comment type="caution">
    <text evidence="2">The sequence shown here is derived from an EMBL/GenBank/DDBJ whole genome shotgun (WGS) entry which is preliminary data.</text>
</comment>